<feature type="transmembrane region" description="Helical" evidence="6">
    <location>
        <begin position="53"/>
        <end position="70"/>
    </location>
</feature>
<feature type="non-terminal residue" evidence="7">
    <location>
        <position position="74"/>
    </location>
</feature>
<dbReference type="AlphaFoldDB" id="A0A395M2A6"/>
<evidence type="ECO:0000256" key="1">
    <source>
        <dbReference type="ARBA" id="ARBA00004141"/>
    </source>
</evidence>
<name>A0A395M2A6_9BACT</name>
<comment type="similarity">
    <text evidence="2">Belongs to the CcmB/CycW/HelB family.</text>
</comment>
<reference evidence="7 8" key="1">
    <citation type="journal article" date="2011" name="ISME J.">
        <title>Community ecology of hot spring cyanobacterial mats: predominant populations and their functional potential.</title>
        <authorList>
            <person name="Klatt C.G."/>
            <person name="Wood J.M."/>
            <person name="Rusch D.B."/>
            <person name="Bateson M.M."/>
            <person name="Hamamura N."/>
            <person name="Heidelberg J.F."/>
            <person name="Grossman A.R."/>
            <person name="Bhaya D."/>
            <person name="Cohan F.M."/>
            <person name="Kuhl M."/>
            <person name="Bryant D.A."/>
            <person name="Ward D.M."/>
        </authorList>
    </citation>
    <scope>NUCLEOTIDE SEQUENCE [LARGE SCALE GENOMIC DNA]</scope>
    <source>
        <strain evidence="7">OS</strain>
    </source>
</reference>
<dbReference type="GO" id="GO:0017004">
    <property type="term" value="P:cytochrome complex assembly"/>
    <property type="evidence" value="ECO:0007669"/>
    <property type="project" value="InterPro"/>
</dbReference>
<dbReference type="GO" id="GO:0016020">
    <property type="term" value="C:membrane"/>
    <property type="evidence" value="ECO:0007669"/>
    <property type="project" value="UniProtKB-SubCell"/>
</dbReference>
<evidence type="ECO:0000256" key="3">
    <source>
        <dbReference type="ARBA" id="ARBA00022692"/>
    </source>
</evidence>
<evidence type="ECO:0000313" key="7">
    <source>
        <dbReference type="EMBL" id="RFM24880.1"/>
    </source>
</evidence>
<comment type="caution">
    <text evidence="7">The sequence shown here is derived from an EMBL/GenBank/DDBJ whole genome shotgun (WGS) entry which is preliminary data.</text>
</comment>
<dbReference type="EMBL" id="PHFL01000014">
    <property type="protein sequence ID" value="RFM24880.1"/>
    <property type="molecule type" value="Genomic_DNA"/>
</dbReference>
<organism evidence="7 8">
    <name type="scientific">Candidatus Thermochlorobacter aerophilus</name>
    <dbReference type="NCBI Taxonomy" id="1868324"/>
    <lineage>
        <taxon>Bacteria</taxon>
        <taxon>Pseudomonadati</taxon>
        <taxon>Chlorobiota</taxon>
        <taxon>Chlorobiia</taxon>
        <taxon>Chlorobiales</taxon>
        <taxon>Candidatus Thermochlorobacteriaceae</taxon>
        <taxon>Candidatus Thermochlorobacter</taxon>
    </lineage>
</organism>
<dbReference type="InterPro" id="IPR003544">
    <property type="entry name" value="Cyt_c_biogenesis_CcmB"/>
</dbReference>
<feature type="transmembrane region" description="Helical" evidence="6">
    <location>
        <begin position="29"/>
        <end position="46"/>
    </location>
</feature>
<accession>A0A395M2A6</accession>
<proteinExistence type="inferred from homology"/>
<dbReference type="GO" id="GO:0015232">
    <property type="term" value="F:heme transmembrane transporter activity"/>
    <property type="evidence" value="ECO:0007669"/>
    <property type="project" value="InterPro"/>
</dbReference>
<evidence type="ECO:0000313" key="8">
    <source>
        <dbReference type="Proteomes" id="UP000266389"/>
    </source>
</evidence>
<evidence type="ECO:0000256" key="2">
    <source>
        <dbReference type="ARBA" id="ARBA00010544"/>
    </source>
</evidence>
<keyword evidence="4 6" id="KW-1133">Transmembrane helix</keyword>
<comment type="subcellular location">
    <subcellularLocation>
        <location evidence="1">Membrane</location>
        <topology evidence="1">Multi-pass membrane protein</topology>
    </subcellularLocation>
</comment>
<dbReference type="Pfam" id="PF03379">
    <property type="entry name" value="CcmB"/>
    <property type="match status" value="1"/>
</dbReference>
<keyword evidence="5 6" id="KW-0472">Membrane</keyword>
<gene>
    <name evidence="7" type="ORF">D0433_02970</name>
</gene>
<sequence>MKVLFGAAWAVLCKDLLLEMRTRYGINTIVLFVLISVALTLFSLAGEVLRQEIIAALFWNTVFFAAMVALQRGF</sequence>
<keyword evidence="3 6" id="KW-0812">Transmembrane</keyword>
<evidence type="ECO:0000256" key="6">
    <source>
        <dbReference type="SAM" id="Phobius"/>
    </source>
</evidence>
<evidence type="ECO:0000256" key="5">
    <source>
        <dbReference type="ARBA" id="ARBA00023136"/>
    </source>
</evidence>
<protein>
    <submittedName>
        <fullName evidence="7">Heme ABC transporter permease CcmB</fullName>
    </submittedName>
</protein>
<dbReference type="Proteomes" id="UP000266389">
    <property type="component" value="Unassembled WGS sequence"/>
</dbReference>
<evidence type="ECO:0000256" key="4">
    <source>
        <dbReference type="ARBA" id="ARBA00022989"/>
    </source>
</evidence>